<dbReference type="SUPFAM" id="SSF52540">
    <property type="entry name" value="P-loop containing nucleoside triphosphate hydrolases"/>
    <property type="match status" value="1"/>
</dbReference>
<dbReference type="PANTHER" id="PTHR48148">
    <property type="entry name" value="KERATINOCYTE PROLINE-RICH PROTEIN"/>
    <property type="match status" value="1"/>
</dbReference>
<feature type="region of interest" description="Disordered" evidence="2">
    <location>
        <begin position="1584"/>
        <end position="1622"/>
    </location>
</feature>
<dbReference type="EMBL" id="JBGBPQ010000002">
    <property type="protein sequence ID" value="KAL1527514.1"/>
    <property type="molecule type" value="Genomic_DNA"/>
</dbReference>
<feature type="compositionally biased region" description="Basic and acidic residues" evidence="2">
    <location>
        <begin position="327"/>
        <end position="337"/>
    </location>
</feature>
<organism evidence="3 4">
    <name type="scientific">Prymnesium parvum</name>
    <name type="common">Toxic golden alga</name>
    <dbReference type="NCBI Taxonomy" id="97485"/>
    <lineage>
        <taxon>Eukaryota</taxon>
        <taxon>Haptista</taxon>
        <taxon>Haptophyta</taxon>
        <taxon>Prymnesiophyceae</taxon>
        <taxon>Prymnesiales</taxon>
        <taxon>Prymnesiaceae</taxon>
        <taxon>Prymnesium</taxon>
    </lineage>
</organism>
<dbReference type="InterPro" id="IPR027417">
    <property type="entry name" value="P-loop_NTPase"/>
</dbReference>
<gene>
    <name evidence="3" type="ORF">AB1Y20_008904</name>
</gene>
<keyword evidence="4" id="KW-1185">Reference proteome</keyword>
<feature type="compositionally biased region" description="Basic residues" evidence="2">
    <location>
        <begin position="397"/>
        <end position="411"/>
    </location>
</feature>
<feature type="compositionally biased region" description="Low complexity" evidence="2">
    <location>
        <begin position="224"/>
        <end position="258"/>
    </location>
</feature>
<feature type="compositionally biased region" description="Acidic residues" evidence="2">
    <location>
        <begin position="1595"/>
        <end position="1611"/>
    </location>
</feature>
<feature type="compositionally biased region" description="Low complexity" evidence="2">
    <location>
        <begin position="297"/>
        <end position="306"/>
    </location>
</feature>
<feature type="coiled-coil region" evidence="1">
    <location>
        <begin position="1451"/>
        <end position="1501"/>
    </location>
</feature>
<sequence>MPPSEKQDISFGRKVSYTAPAAANDAGAGEDLTFSWENADAETPYWQQGNEDFETEDMLAMRAALRHDESIKRELRKFWAVYHKDAHGKITKEEYLHVHTKYCLVLIPDISPADARAAGEEDWAGDADGHETMSQKQLFKCLFELADMWCTSVDASEYASFLRKLFKRTTVKHITRPNGEVVSRPPRAPSQSRLREYASFKASRKLQAPAPSTAPVEETEESAAEAPAQAPAGAEGEAAGEAPASASAASAPSATAEDSASEGEDEDDAEVHFSWAGNEHVFPFVLYEEGEIDWKAVEAAAAPVPGAEEEDDEDEDEDEDEEGEVEEKEKAAEKGTIEEDEAPSHPLNQSDPAPVDSAPVDPAPEDAPEDATPNDATPTVDPSSMKSSMKSSSPKPKSTKPKSTPKPKTIKLKPQSIKPTSVKPSATAEGATYTADSVSRTADIEEPFDALATHQVEESGLSKVLHSAAVQLSSSQKKPPVVWVAGPSEATAPLAEDLASSMGAMLITPAKAVEAAARGESDLGVRIASAIKQGSVIDRPTQMEAVLRLLDSPELQVRGAVLVDVDDEAQAFADKVGAPLKTLAVKVGPLELEARREAALAAAAAVEAAAAAAKAAAEEEGEDAMAEPVVDEAEGAAEPPPPPPPPPKLQAAQPAAYLTSDGAVALPGATTIEGALDPPKLLEAALLALEYPTGLSSMPVKISMSEEIAAMPSTADQIEALKQQEELTMSRWGSGCPVNLAKGLLAVGLPTFAAKWNGKLFLCKTEEDLDEFVRAPRSVLSAEPVIPRTAVLAVVGPPLADTKSIASSLAKENELLLISAAALPTMLGGRSTTDSKLCAVALKGAGSAATPAMLAEAIACAAGGSLPAVNNTDPAAGRLVAIMREKAGKPMDEHLSALMADEELKASLREALGHVRVQSLFAALQTVAEKPSSAETTLLQAPAPPASEDAIAPVEGEGAEAPSPEAETAKAEATEPQGGEGTDVQAGEAQGDADAEGAGASMETVEETTDSVLSTLIDALTNIEEEPGSTIGAALASLTFLLSDAEKPTATPATKGVVMDGIPQNSEVCAALESVGMLPQRVLVLEDPNGGEGLQAKLAALIEAGNAPLGAVGPDGTQVELTREGLATLLENFKASFDTARQALEAKGVAVVSVPIENAAEQAPAAMNPFSASASKLAEPVDLSTVPAYGPGSLGNTNDYCPVTLATTGRLLKGKPEFSVKVGDKLYLCAGEEEANLLASLPSKYGCLDKLAQPPPPLFILAGPAGSRKSEQAASLCAARKLPLLDLQALLEANPLEKPPAPPPAAEGEEAAGVGEGELEDLPDPVRTPAMVAELLAKTLQAEPYLSDGVVVDWPEGLPLDRAHAEALLAAKLVPDAVIHFQLSDEGAVARLFSPAKVPTLKDAEKVLRAEGARELLASKVEEEEDEEGPLHTLMSSEDEAQIAKQAALLEAEVSLDSDEVQEKLEAMREEAQGLDEEQKAKLAEANAARAEEIATGLEALASVSVPTLVLDAMTKPKQLERLMLAAVEPWTKLRSSIFAKALALDAPTADAQLVGAQAMLSKFAYHDPVMLLDQGLLSAPLVPALAPPVPEPPPAEEEENEPSPDDDEESAPPPPPPPIDGVFPARLRDQIYVFQTLANREAFLKDPMRYALAAPPPPHIVPRAAVVGEPASSVAQLAAILSERVGAVEVSIASATEWVLQSGCALDSSLRSALDAGLELKTEHALRVLQLRLGAPDALAKGWVLTAAPADSALADALGRSALMPHRVYHVAAPDAPPAEPLRSVLKSYAARGIVVPIDSGANVWAQHEQAATDLRDNLLLRRRHAAAIAERKAAAVGELGLTVKEFEDKLGKFGRYCPVTWTRERRLVHCGEDAPDDPRAPIKYAAEFRGCYYSLAGLSQLVAFLVRPTEVLHNSALPETLPRSFASPADINISNAPELAGYCPVSLGRGPSGADFESRMASLKGGLRDFAVEYAGKLFLMSGRAEKSEFLSRPWAYSQLELPVKLPPKAVQMALNSLPTQGYVEQAVGDTLTAALTELCMLKPKYPTLDARESAVKFLALYLKAHNPNVRAPHIKHRHGGKLHEFTECCSLVDALLSLQSTKAEGDVDAAGENMTSKVEQLDERARLVALWDGLKERKIEDFMPKPVAPSL</sequence>
<feature type="compositionally biased region" description="Low complexity" evidence="2">
    <location>
        <begin position="350"/>
        <end position="360"/>
    </location>
</feature>
<reference evidence="3 4" key="1">
    <citation type="journal article" date="2024" name="Science">
        <title>Giant polyketide synthase enzymes in the biosynthesis of giant marine polyether toxins.</title>
        <authorList>
            <person name="Fallon T.R."/>
            <person name="Shende V.V."/>
            <person name="Wierzbicki I.H."/>
            <person name="Pendleton A.L."/>
            <person name="Watervoot N.F."/>
            <person name="Auber R.P."/>
            <person name="Gonzalez D.J."/>
            <person name="Wisecaver J.H."/>
            <person name="Moore B.S."/>
        </authorList>
    </citation>
    <scope>NUCLEOTIDE SEQUENCE [LARGE SCALE GENOMIC DNA]</scope>
    <source>
        <strain evidence="3 4">12B1</strain>
    </source>
</reference>
<accession>A0AB34K562</accession>
<dbReference type="CDD" id="cd22958">
    <property type="entry name" value="DD_DPY30_SDC1-like"/>
    <property type="match status" value="1"/>
</dbReference>
<keyword evidence="1" id="KW-0175">Coiled coil</keyword>
<evidence type="ECO:0008006" key="5">
    <source>
        <dbReference type="Google" id="ProtNLM"/>
    </source>
</evidence>
<feature type="compositionally biased region" description="Low complexity" evidence="2">
    <location>
        <begin position="985"/>
        <end position="1000"/>
    </location>
</feature>
<feature type="region of interest" description="Disordered" evidence="2">
    <location>
        <begin position="201"/>
        <end position="269"/>
    </location>
</feature>
<dbReference type="Proteomes" id="UP001515480">
    <property type="component" value="Unassembled WGS sequence"/>
</dbReference>
<feature type="region of interest" description="Disordered" evidence="2">
    <location>
        <begin position="297"/>
        <end position="440"/>
    </location>
</feature>
<evidence type="ECO:0000313" key="4">
    <source>
        <dbReference type="Proteomes" id="UP001515480"/>
    </source>
</evidence>
<feature type="region of interest" description="Disordered" evidence="2">
    <location>
        <begin position="956"/>
        <end position="1009"/>
    </location>
</feature>
<feature type="compositionally biased region" description="Acidic residues" evidence="2">
    <location>
        <begin position="307"/>
        <end position="326"/>
    </location>
</feature>
<proteinExistence type="predicted"/>
<protein>
    <recommendedName>
        <fullName evidence="5">Adenylate kinase</fullName>
    </recommendedName>
</protein>
<feature type="compositionally biased region" description="Acidic residues" evidence="2">
    <location>
        <begin position="618"/>
        <end position="635"/>
    </location>
</feature>
<dbReference type="PANTHER" id="PTHR48148:SF3">
    <property type="entry name" value="KERATINOCYTE PROLINE-RICH PROTEIN"/>
    <property type="match status" value="1"/>
</dbReference>
<dbReference type="Gene3D" id="3.40.50.300">
    <property type="entry name" value="P-loop containing nucleotide triphosphate hydrolases"/>
    <property type="match status" value="2"/>
</dbReference>
<evidence type="ECO:0000256" key="2">
    <source>
        <dbReference type="SAM" id="MobiDB-lite"/>
    </source>
</evidence>
<evidence type="ECO:0000313" key="3">
    <source>
        <dbReference type="EMBL" id="KAL1527514.1"/>
    </source>
</evidence>
<comment type="caution">
    <text evidence="3">The sequence shown here is derived from an EMBL/GenBank/DDBJ whole genome shotgun (WGS) entry which is preliminary data.</text>
</comment>
<name>A0AB34K562_PRYPA</name>
<dbReference type="Gene3D" id="1.20.890.10">
    <property type="entry name" value="cAMP-dependent protein kinase regulatory subunit, dimerization-anchoring domain"/>
    <property type="match status" value="1"/>
</dbReference>
<feature type="compositionally biased region" description="Pro residues" evidence="2">
    <location>
        <begin position="638"/>
        <end position="648"/>
    </location>
</feature>
<feature type="compositionally biased region" description="Acidic residues" evidence="2">
    <location>
        <begin position="259"/>
        <end position="269"/>
    </location>
</feature>
<feature type="region of interest" description="Disordered" evidence="2">
    <location>
        <begin position="1295"/>
        <end position="1322"/>
    </location>
</feature>
<feature type="compositionally biased region" description="Low complexity" evidence="2">
    <location>
        <begin position="370"/>
        <end position="396"/>
    </location>
</feature>
<evidence type="ECO:0000256" key="1">
    <source>
        <dbReference type="SAM" id="Coils"/>
    </source>
</evidence>
<feature type="compositionally biased region" description="Low complexity" evidence="2">
    <location>
        <begin position="956"/>
        <end position="966"/>
    </location>
</feature>
<feature type="region of interest" description="Disordered" evidence="2">
    <location>
        <begin position="615"/>
        <end position="653"/>
    </location>
</feature>